<feature type="compositionally biased region" description="Basic residues" evidence="1">
    <location>
        <begin position="12"/>
        <end position="33"/>
    </location>
</feature>
<dbReference type="EMBL" id="MLAK01000010">
    <property type="protein sequence ID" value="OHT17365.1"/>
    <property type="molecule type" value="Genomic_DNA"/>
</dbReference>
<feature type="compositionally biased region" description="Low complexity" evidence="1">
    <location>
        <begin position="158"/>
        <end position="176"/>
    </location>
</feature>
<dbReference type="RefSeq" id="XP_068370501.1">
    <property type="nucleotide sequence ID" value="XM_068513569.1"/>
</dbReference>
<organism evidence="2 3">
    <name type="scientific">Tritrichomonas foetus</name>
    <dbReference type="NCBI Taxonomy" id="1144522"/>
    <lineage>
        <taxon>Eukaryota</taxon>
        <taxon>Metamonada</taxon>
        <taxon>Parabasalia</taxon>
        <taxon>Tritrichomonadida</taxon>
        <taxon>Tritrichomonadidae</taxon>
        <taxon>Tritrichomonas</taxon>
    </lineage>
</organism>
<feature type="region of interest" description="Disordered" evidence="1">
    <location>
        <begin position="1"/>
        <end position="43"/>
    </location>
</feature>
<dbReference type="GeneID" id="94848273"/>
<name>A0A1J4L5Z3_9EUKA</name>
<proteinExistence type="predicted"/>
<gene>
    <name evidence="2" type="ORF">TRFO_41079</name>
</gene>
<feature type="compositionally biased region" description="Polar residues" evidence="1">
    <location>
        <begin position="286"/>
        <end position="299"/>
    </location>
</feature>
<feature type="region of interest" description="Disordered" evidence="1">
    <location>
        <begin position="150"/>
        <end position="241"/>
    </location>
</feature>
<evidence type="ECO:0000313" key="3">
    <source>
        <dbReference type="Proteomes" id="UP000179807"/>
    </source>
</evidence>
<dbReference type="AlphaFoldDB" id="A0A1J4L5Z3"/>
<reference evidence="2" key="1">
    <citation type="submission" date="2016-10" db="EMBL/GenBank/DDBJ databases">
        <authorList>
            <person name="Benchimol M."/>
            <person name="Almeida L.G."/>
            <person name="Vasconcelos A.T."/>
            <person name="Perreira-Neves A."/>
            <person name="Rosa I.A."/>
            <person name="Tasca T."/>
            <person name="Bogo M.R."/>
            <person name="de Souza W."/>
        </authorList>
    </citation>
    <scope>NUCLEOTIDE SEQUENCE [LARGE SCALE GENOMIC DNA]</scope>
    <source>
        <strain evidence="2">K</strain>
    </source>
</reference>
<feature type="region of interest" description="Disordered" evidence="1">
    <location>
        <begin position="460"/>
        <end position="486"/>
    </location>
</feature>
<feature type="compositionally biased region" description="Basic and acidic residues" evidence="1">
    <location>
        <begin position="465"/>
        <end position="481"/>
    </location>
</feature>
<comment type="caution">
    <text evidence="2">The sequence shown here is derived from an EMBL/GenBank/DDBJ whole genome shotgun (WGS) entry which is preliminary data.</text>
</comment>
<evidence type="ECO:0000256" key="1">
    <source>
        <dbReference type="SAM" id="MobiDB-lite"/>
    </source>
</evidence>
<feature type="compositionally biased region" description="Polar residues" evidence="1">
    <location>
        <begin position="177"/>
        <end position="214"/>
    </location>
</feature>
<evidence type="ECO:0000313" key="2">
    <source>
        <dbReference type="EMBL" id="OHT17365.1"/>
    </source>
</evidence>
<accession>A0A1J4L5Z3</accession>
<feature type="region of interest" description="Disordered" evidence="1">
    <location>
        <begin position="283"/>
        <end position="309"/>
    </location>
</feature>
<dbReference type="Proteomes" id="UP000179807">
    <property type="component" value="Unassembled WGS sequence"/>
</dbReference>
<feature type="region of interest" description="Disordered" evidence="1">
    <location>
        <begin position="527"/>
        <end position="556"/>
    </location>
</feature>
<keyword evidence="3" id="KW-1185">Reference proteome</keyword>
<protein>
    <submittedName>
        <fullName evidence="2">Uncharacterized protein</fullName>
    </submittedName>
</protein>
<dbReference type="VEuPathDB" id="TrichDB:TRFO_41079"/>
<sequence>MRKSKGSYAINKRPKVKTIPRKNASKNVKKTRKNSVDKNNGISLFSQANNTNLNHISKSTPRRNNRNHIKIVDPRLSNLSQNFDLFLLERELKSFLLKRIKTIYFKKWRHRFASSVLTRFSMLKNQQKMKSTSNNVSKEIQNQKIFSETKFQQSKSLQNSSQFNKSYSSSPKYNSPMNSQKMNSPKNNSQQMNASKSPTNSQKSEIPITINQTRILNSLSPKSNSNKINQTPPKESSDPRKLIKNVLSPVSPSLVASLSPKIQSDSDSFSLDVFDNNYPRIKQKQRNQSPITNTLPKRQNSYKHDNSPKGKMYFQNTLTEFVPSDEFLSDLDSNIDSKSNIQKDKFQNLPYFKQKEEKEKEKEEKAKEKYFNSKFGSTLPEDLFSSEDERRQKFVSTIFKKEPLSPKKYQNQGIETSKNPSPVRMDEELLIKAALSDEFVSDRSPRHSKRKIIIVREYSDSNPDENSHDEIIIRNSSRDRQNNYLPIDNSVKEDRKPEINYLQTSAPIKRENQNYQSPIKKFTFSDESFTESENENDDFKFPNPYKTMKNDRQNNSTTSLRVSFSEEETSNFNSTFHRTNDGTENHFSSTIEIPKADIGTITLSQHKKSAESYSSNYDSYQYDYSQSEQEYSKRHFLRNNDKLLQNNQSNSSDEIEYLLHEDNKPIKSLFSKESYNDDDF</sequence>
<feature type="compositionally biased region" description="Low complexity" evidence="1">
    <location>
        <begin position="215"/>
        <end position="229"/>
    </location>
</feature>